<dbReference type="AlphaFoldDB" id="A0A2A5T223"/>
<evidence type="ECO:0000313" key="3">
    <source>
        <dbReference type="Proteomes" id="UP000219020"/>
    </source>
</evidence>
<dbReference type="Proteomes" id="UP000219020">
    <property type="component" value="Unassembled WGS sequence"/>
</dbReference>
<dbReference type="Pfam" id="PF13612">
    <property type="entry name" value="DDE_Tnp_1_3"/>
    <property type="match status" value="1"/>
</dbReference>
<dbReference type="EMBL" id="NBYY01000024">
    <property type="protein sequence ID" value="PCS22225.1"/>
    <property type="molecule type" value="Genomic_DNA"/>
</dbReference>
<comment type="caution">
    <text evidence="2">The sequence shown here is derived from an EMBL/GenBank/DDBJ whole genome shotgun (WGS) entry which is preliminary data.</text>
</comment>
<reference evidence="3" key="1">
    <citation type="submission" date="2017-04" db="EMBL/GenBank/DDBJ databases">
        <title>Genome evolution of the luminous symbionts of deep sea anglerfish.</title>
        <authorList>
            <person name="Hendry T.A."/>
        </authorList>
    </citation>
    <scope>NUCLEOTIDE SEQUENCE [LARGE SCALE GENOMIC DNA]</scope>
</reference>
<gene>
    <name evidence="2" type="ORF">BTN49_2179</name>
</gene>
<keyword evidence="3" id="KW-1185">Reference proteome</keyword>
<sequence>MLKLMQGALRLCSHLTHRQARSTGIAFVDSSKLQVCHNLRIFIHQVLKGTAKRGKGIMAWFYGFKLHLRVNDQSGIISVKGTTANVDDRKPVPAMTDELWGCLYEDKDYISNPLERELFQKRLIIGTVFDQLKNISQIEHSLHRSCISFMVNLLAGFISYSFQLKKLNIKITRLDKQALMQI</sequence>
<evidence type="ECO:0000313" key="2">
    <source>
        <dbReference type="EMBL" id="PCS22225.1"/>
    </source>
</evidence>
<proteinExistence type="predicted"/>
<name>A0A2A5T223_9GAMM</name>
<dbReference type="InterPro" id="IPR025668">
    <property type="entry name" value="Tnp_DDE_dom"/>
</dbReference>
<protein>
    <submittedName>
        <fullName evidence="2">Mobile element protein</fullName>
    </submittedName>
</protein>
<accession>A0A2A5T223</accession>
<feature type="domain" description="Transposase DDE" evidence="1">
    <location>
        <begin position="20"/>
        <end position="119"/>
    </location>
</feature>
<organism evidence="2 3">
    <name type="scientific">Candidatus Enterovibrio escicola</name>
    <dbReference type="NCBI Taxonomy" id="1927127"/>
    <lineage>
        <taxon>Bacteria</taxon>
        <taxon>Pseudomonadati</taxon>
        <taxon>Pseudomonadota</taxon>
        <taxon>Gammaproteobacteria</taxon>
        <taxon>Vibrionales</taxon>
        <taxon>Vibrionaceae</taxon>
        <taxon>Enterovibrio</taxon>
    </lineage>
</organism>
<evidence type="ECO:0000259" key="1">
    <source>
        <dbReference type="Pfam" id="PF13612"/>
    </source>
</evidence>